<dbReference type="Pfam" id="PF04851">
    <property type="entry name" value="ResIII"/>
    <property type="match status" value="1"/>
</dbReference>
<dbReference type="GO" id="GO:0016787">
    <property type="term" value="F:hydrolase activity"/>
    <property type="evidence" value="ECO:0007669"/>
    <property type="project" value="InterPro"/>
</dbReference>
<dbReference type="PANTHER" id="PTHR47396:SF1">
    <property type="entry name" value="ATP-DEPENDENT HELICASE IRC3-RELATED"/>
    <property type="match status" value="1"/>
</dbReference>
<dbReference type="GO" id="GO:0004519">
    <property type="term" value="F:endonuclease activity"/>
    <property type="evidence" value="ECO:0007669"/>
    <property type="project" value="UniProtKB-KW"/>
</dbReference>
<organism evidence="2 3">
    <name type="scientific">Flavobacterium tibetense</name>
    <dbReference type="NCBI Taxonomy" id="2233533"/>
    <lineage>
        <taxon>Bacteria</taxon>
        <taxon>Pseudomonadati</taxon>
        <taxon>Bacteroidota</taxon>
        <taxon>Flavobacteriia</taxon>
        <taxon>Flavobacteriales</taxon>
        <taxon>Flavobacteriaceae</taxon>
        <taxon>Flavobacterium</taxon>
    </lineage>
</organism>
<dbReference type="PANTHER" id="PTHR47396">
    <property type="entry name" value="TYPE I RESTRICTION ENZYME ECOKI R PROTEIN"/>
    <property type="match status" value="1"/>
</dbReference>
<proteinExistence type="predicted"/>
<dbReference type="CDD" id="cd17926">
    <property type="entry name" value="DEXHc_RE"/>
    <property type="match status" value="1"/>
</dbReference>
<dbReference type="GO" id="GO:0003677">
    <property type="term" value="F:DNA binding"/>
    <property type="evidence" value="ECO:0007669"/>
    <property type="project" value="InterPro"/>
</dbReference>
<keyword evidence="2" id="KW-0255">Endonuclease</keyword>
<keyword evidence="3" id="KW-1185">Reference proteome</keyword>
<dbReference type="InterPro" id="IPR006935">
    <property type="entry name" value="Helicase/UvrB_N"/>
</dbReference>
<dbReference type="SUPFAM" id="SSF52540">
    <property type="entry name" value="P-loop containing nucleoside triphosphate hydrolases"/>
    <property type="match status" value="1"/>
</dbReference>
<dbReference type="PROSITE" id="PS51192">
    <property type="entry name" value="HELICASE_ATP_BIND_1"/>
    <property type="match status" value="1"/>
</dbReference>
<dbReference type="Gene3D" id="3.40.50.300">
    <property type="entry name" value="P-loop containing nucleotide triphosphate hydrolases"/>
    <property type="match status" value="2"/>
</dbReference>
<sequence length="1089" mass="124906">MKLKLPRLVREEKIGNSAKKNVIKHLVCDEIEKDFEIVSFQRGKVILKDSDGTEFYITSTKNDIPDNQNFVLLSKSFLKNDVENGNITFIKWLKHPNNIENLTIDIVNSWKNAFNFKEEDVENELIGLRKPQIGAIHSILGHLTNANEIATVVLPTGTGKTETMLSVLIAGKCNKLLVTVPSDALRGQLAGKFYDLGWLKKLDKEGNSIVSFNTKYPKVGILNTGFRDDDELNHFFDKCNVVVSTMDLMTSMSIQQANLISEKCSHLFVDEAHHSKAKSWNRFIKSFDKNKVVLFTATPYRNDGQLLDGKIIYNFTLKEAQEQGYFKEIDFIPIREYDQKTADLKIAEVAVNKLREDIANGYDHILMARCEDKIRADEVFEIYSKHTDLIPIKIYSNLKGQSNIKQNIINKQHKIIVCVDMLGEGFDLPELKIAAFHDVRKSLPITLQFAGRFTRTNKDNNLGKASFIANLHQPSLSDELSLLYAKESNWNSILPTLSLQATQEQIDLQEFLSGFNHLDESIIPFQEIRPAFSSVVYKNQTDNWRPINFKAGIKGYENYDYKFYDLNRDRKTLIVFLGNKKPVDWGSFKDVYNIEWDIYIVYWEQSKNLLFIHSSDKGSHYKELANAIVGDSSILIKDEDVFKTFYNIDRVKLFNLGLRKGLGKDITFQSYYGKGVQEGLSLAEEKSGINNNVFGVGFENGNMTSIGCSRKGRIWSYSRGTINQFLDWCDEIAVKLTNNEIDPNDILFKNTIKPKRVSIRPNAYPISVDWHHEIYKTIEDKVIFNIKGINYDLSSIELNTLNPDNNNPLCFSMNSDTDSVTFQLNLSENNDNGNILFSFDILKTSALEANVRMGSKNYSITEFFNEFPPKFWFHDGSFLQGNEYVKFNEDILEFPKESIEVWDWNGVNLNKESEGFGIINNYSIQYFCIEKLIQEDYDLIYNDDNSGEIADIVAIKNTENEIIIDLFHLKYASKGIVTTEIKNLYEVCGQAQKSLVWKYKENAEFFNHLIKREDKKQNIGQTRIRKGNIELLEKLLFEAKWKKELMFNIAIVQPGFSKETVTKPILSLLGVTSNHLKKEGGVNLRVVSS</sequence>
<evidence type="ECO:0000313" key="3">
    <source>
        <dbReference type="Proteomes" id="UP000253319"/>
    </source>
</evidence>
<evidence type="ECO:0000259" key="1">
    <source>
        <dbReference type="PROSITE" id="PS51192"/>
    </source>
</evidence>
<dbReference type="InterPro" id="IPR050742">
    <property type="entry name" value="Helicase_Restrict-Modif_Enz"/>
</dbReference>
<dbReference type="GO" id="GO:0005829">
    <property type="term" value="C:cytosol"/>
    <property type="evidence" value="ECO:0007669"/>
    <property type="project" value="TreeGrafter"/>
</dbReference>
<dbReference type="CDD" id="cd18785">
    <property type="entry name" value="SF2_C"/>
    <property type="match status" value="1"/>
</dbReference>
<dbReference type="RefSeq" id="WP_113989899.1">
    <property type="nucleotide sequence ID" value="NZ_QLST01000019.1"/>
</dbReference>
<keyword evidence="2" id="KW-0540">Nuclease</keyword>
<evidence type="ECO:0000313" key="2">
    <source>
        <dbReference type="EMBL" id="RBA27450.1"/>
    </source>
</evidence>
<accession>A0A365NYZ8</accession>
<dbReference type="EMBL" id="QLST01000019">
    <property type="protein sequence ID" value="RBA27450.1"/>
    <property type="molecule type" value="Genomic_DNA"/>
</dbReference>
<feature type="domain" description="Helicase ATP-binding" evidence="1">
    <location>
        <begin position="141"/>
        <end position="317"/>
    </location>
</feature>
<gene>
    <name evidence="2" type="ORF">DPN68_12055</name>
</gene>
<dbReference type="OrthoDB" id="9759819at2"/>
<dbReference type="InterPro" id="IPR014001">
    <property type="entry name" value="Helicase_ATP-bd"/>
</dbReference>
<dbReference type="SMART" id="SM00487">
    <property type="entry name" value="DEXDc"/>
    <property type="match status" value="1"/>
</dbReference>
<name>A0A365NYZ8_9FLAO</name>
<keyword evidence="2" id="KW-0378">Hydrolase</keyword>
<dbReference type="GO" id="GO:0005524">
    <property type="term" value="F:ATP binding"/>
    <property type="evidence" value="ECO:0007669"/>
    <property type="project" value="InterPro"/>
</dbReference>
<protein>
    <submittedName>
        <fullName evidence="2">Restriction endonuclease subunit R</fullName>
    </submittedName>
</protein>
<dbReference type="AlphaFoldDB" id="A0A365NYZ8"/>
<comment type="caution">
    <text evidence="2">The sequence shown here is derived from an EMBL/GenBank/DDBJ whole genome shotgun (WGS) entry which is preliminary data.</text>
</comment>
<dbReference type="Proteomes" id="UP000253319">
    <property type="component" value="Unassembled WGS sequence"/>
</dbReference>
<reference evidence="2 3" key="1">
    <citation type="submission" date="2018-06" db="EMBL/GenBank/DDBJ databases">
        <title>Flavobacterium tibetense sp. nov., isolated from a wetland YonghuCo on Tibetan Plateau.</title>
        <authorList>
            <person name="Xing P."/>
            <person name="Phurbu D."/>
            <person name="Lu H."/>
        </authorList>
    </citation>
    <scope>NUCLEOTIDE SEQUENCE [LARGE SCALE GENOMIC DNA]</scope>
    <source>
        <strain evidence="2 3">YH5</strain>
    </source>
</reference>
<dbReference type="InterPro" id="IPR027417">
    <property type="entry name" value="P-loop_NTPase"/>
</dbReference>